<dbReference type="Pfam" id="PF03114">
    <property type="entry name" value="BAR"/>
    <property type="match status" value="1"/>
</dbReference>
<dbReference type="Gene3D" id="1.20.1270.60">
    <property type="entry name" value="Arfaptin homology (AH) domain/BAR domain"/>
    <property type="match status" value="1"/>
</dbReference>
<dbReference type="InterPro" id="IPR027267">
    <property type="entry name" value="AH/BAR_dom_sf"/>
</dbReference>
<evidence type="ECO:0000259" key="2">
    <source>
        <dbReference type="SMART" id="SM00721"/>
    </source>
</evidence>
<feature type="compositionally biased region" description="Basic and acidic residues" evidence="1">
    <location>
        <begin position="429"/>
        <end position="442"/>
    </location>
</feature>
<feature type="compositionally biased region" description="Polar residues" evidence="1">
    <location>
        <begin position="363"/>
        <end position="383"/>
    </location>
</feature>
<protein>
    <submittedName>
        <fullName evidence="3">Endophilin-B1</fullName>
    </submittedName>
</protein>
<name>A0A1W0WHY6_HYPEX</name>
<feature type="region of interest" description="Disordered" evidence="1">
    <location>
        <begin position="293"/>
        <end position="388"/>
    </location>
</feature>
<feature type="compositionally biased region" description="Basic and acidic residues" evidence="1">
    <location>
        <begin position="309"/>
        <end position="337"/>
    </location>
</feature>
<sequence>MTTTRKKNPVNCLTSVFTDCYRNINRNVQRTEECFGHPGGTTVDEDIQRMCGDTRTIIKRHKRVISMVEQYLKHGPLVVTREFIYEAAERKANVRTNEQYHLGTQLVFAGRAFGDMSLMGEILIDIGHAQQDLGHEELKFVTMTALSLLVPMRTYLNTFLHAVVKQQHLLDNRRLDLDAAVRRFHHDKAAGTDSKIQRQARMDIAQVDFDTQQQRTRTACVNAESEKKRMVIAFLRFVECQLIYMRRCTEITESLKAGLLTKLKAVDNIEIEWPLTELDLGAKHIGGITLSVDQVAPEPTGETGGDFSDSFRDHDFTTDGADDKVLPADYERSHPERLATATDNTASFAGSDSRKLVTDSKTKINPSPSKQSAQDEQSESSKGNLARLNPLSMLKKTWDEMKAVVHLTKEEPLMQSKQQIPVEKPVPAVHEERESVARDRRNAHGPLGHQSIMAEQFAQYAKPEDPKTKDEKPATLTAHTKDAGSTYAVNADESEPKPDERPIE</sequence>
<organism evidence="3 4">
    <name type="scientific">Hypsibius exemplaris</name>
    <name type="common">Freshwater tardigrade</name>
    <dbReference type="NCBI Taxonomy" id="2072580"/>
    <lineage>
        <taxon>Eukaryota</taxon>
        <taxon>Metazoa</taxon>
        <taxon>Ecdysozoa</taxon>
        <taxon>Tardigrada</taxon>
        <taxon>Eutardigrada</taxon>
        <taxon>Parachela</taxon>
        <taxon>Hypsibioidea</taxon>
        <taxon>Hypsibiidae</taxon>
        <taxon>Hypsibius</taxon>
    </lineage>
</organism>
<dbReference type="InterPro" id="IPR004148">
    <property type="entry name" value="BAR_dom"/>
</dbReference>
<dbReference type="EMBL" id="MTYJ01000099">
    <property type="protein sequence ID" value="OQV14792.1"/>
    <property type="molecule type" value="Genomic_DNA"/>
</dbReference>
<evidence type="ECO:0000313" key="4">
    <source>
        <dbReference type="Proteomes" id="UP000192578"/>
    </source>
</evidence>
<evidence type="ECO:0000313" key="3">
    <source>
        <dbReference type="EMBL" id="OQV14792.1"/>
    </source>
</evidence>
<gene>
    <name evidence="3" type="ORF">BV898_11055</name>
</gene>
<dbReference type="SUPFAM" id="SSF103657">
    <property type="entry name" value="BAR/IMD domain-like"/>
    <property type="match status" value="1"/>
</dbReference>
<reference evidence="4" key="1">
    <citation type="submission" date="2017-01" db="EMBL/GenBank/DDBJ databases">
        <title>Comparative genomics of anhydrobiosis in the tardigrade Hypsibius dujardini.</title>
        <authorList>
            <person name="Yoshida Y."/>
            <person name="Koutsovoulos G."/>
            <person name="Laetsch D."/>
            <person name="Stevens L."/>
            <person name="Kumar S."/>
            <person name="Horikawa D."/>
            <person name="Ishino K."/>
            <person name="Komine S."/>
            <person name="Tomita M."/>
            <person name="Blaxter M."/>
            <person name="Arakawa K."/>
        </authorList>
    </citation>
    <scope>NUCLEOTIDE SEQUENCE [LARGE SCALE GENOMIC DNA]</scope>
    <source>
        <strain evidence="4">Z151</strain>
    </source>
</reference>
<feature type="compositionally biased region" description="Basic and acidic residues" evidence="1">
    <location>
        <begin position="352"/>
        <end position="362"/>
    </location>
</feature>
<evidence type="ECO:0000256" key="1">
    <source>
        <dbReference type="SAM" id="MobiDB-lite"/>
    </source>
</evidence>
<feature type="compositionally biased region" description="Basic and acidic residues" evidence="1">
    <location>
        <begin position="494"/>
        <end position="504"/>
    </location>
</feature>
<dbReference type="SMART" id="SM00721">
    <property type="entry name" value="BAR"/>
    <property type="match status" value="1"/>
</dbReference>
<dbReference type="Proteomes" id="UP000192578">
    <property type="component" value="Unassembled WGS sequence"/>
</dbReference>
<feature type="compositionally biased region" description="Polar residues" evidence="1">
    <location>
        <begin position="341"/>
        <end position="350"/>
    </location>
</feature>
<feature type="domain" description="BAR" evidence="2">
    <location>
        <begin position="19"/>
        <end position="261"/>
    </location>
</feature>
<keyword evidence="4" id="KW-1185">Reference proteome</keyword>
<proteinExistence type="predicted"/>
<dbReference type="GO" id="GO:0005737">
    <property type="term" value="C:cytoplasm"/>
    <property type="evidence" value="ECO:0007669"/>
    <property type="project" value="InterPro"/>
</dbReference>
<comment type="caution">
    <text evidence="3">The sequence shown here is derived from an EMBL/GenBank/DDBJ whole genome shotgun (WGS) entry which is preliminary data.</text>
</comment>
<feature type="compositionally biased region" description="Basic and acidic residues" evidence="1">
    <location>
        <begin position="462"/>
        <end position="473"/>
    </location>
</feature>
<accession>A0A1W0WHY6</accession>
<feature type="region of interest" description="Disordered" evidence="1">
    <location>
        <begin position="415"/>
        <end position="504"/>
    </location>
</feature>
<dbReference type="AlphaFoldDB" id="A0A1W0WHY6"/>